<keyword evidence="3" id="KW-1185">Reference proteome</keyword>
<dbReference type="InterPro" id="IPR032466">
    <property type="entry name" value="Metal_Hydrolase"/>
</dbReference>
<dbReference type="EMBL" id="GG663742">
    <property type="protein sequence ID" value="EEH55070.1"/>
    <property type="molecule type" value="Genomic_DNA"/>
</dbReference>
<dbReference type="OrthoDB" id="194468at2759"/>
<gene>
    <name evidence="2" type="ORF">MICPUCDRAFT_68936</name>
</gene>
<dbReference type="Proteomes" id="UP000001876">
    <property type="component" value="Unassembled WGS sequence"/>
</dbReference>
<dbReference type="eggNOG" id="ENOG502QRDE">
    <property type="taxonomic scope" value="Eukaryota"/>
</dbReference>
<dbReference type="PANTHER" id="PTHR43135">
    <property type="entry name" value="ALPHA-D-RIBOSE 1-METHYLPHOSPHONATE 5-TRIPHOSPHATE DIPHOSPHATASE"/>
    <property type="match status" value="1"/>
</dbReference>
<dbReference type="InterPro" id="IPR051781">
    <property type="entry name" value="Metallo-dep_Hydrolase"/>
</dbReference>
<dbReference type="GeneID" id="9686031"/>
<dbReference type="STRING" id="564608.C1MYM5"/>
<dbReference type="InterPro" id="IPR006680">
    <property type="entry name" value="Amidohydro-rel"/>
</dbReference>
<dbReference type="RefSeq" id="XP_003060301.1">
    <property type="nucleotide sequence ID" value="XM_003060255.1"/>
</dbReference>
<accession>C1MYM5</accession>
<dbReference type="OMA" id="HCIDNGV"/>
<protein>
    <submittedName>
        <fullName evidence="2">Predicted protein</fullName>
    </submittedName>
</protein>
<dbReference type="KEGG" id="mpp:MICPUCDRAFT_68936"/>
<sequence length="480" mass="51871">MVAGICFDNARILKEAGLPGSRAQYDEDGFPRAGYLSNGLSLYTFGDEIQGIHREREIQSNAMNVPPECTGFERVDCRGMTLMPGLIDSHVHVTASSANLRMPSTMPPSLLYARSVPILSGMLNRGFTTVRDCGGADHGLATAVEEGSIRGPRIVHCGKALSQTGGHGDFRGAGDVALASGACSCCNFTIGRVCDGVDACRAAVRDEVRKGAKHIKIMASGGVSSPTDRLENLQFSEEELKCIVEEARNAGIYACAHAYTDEAIERAIRCGVACIEHGNYASRNTVKEMRANGTYLVPTLVTYERLKIDGVANGMSQAMVDKVADLVEAGQKTLKAATEEGVMVCYGSDLLGDMHKYQAHSIKLHLDAGVSAARVLNSLTGTPGRLLGKPWSWMRAMKNINAKPHVSKEKSHLQQLRIGRLSPGFKADVILVDGDVANDPTVLMDENNIKLVVKDGVIVKNILDKKDDDDDRRKRVKRET</sequence>
<proteinExistence type="predicted"/>
<name>C1MYM5_MICPC</name>
<dbReference type="Gene3D" id="3.20.20.140">
    <property type="entry name" value="Metal-dependent hydrolases"/>
    <property type="match status" value="1"/>
</dbReference>
<dbReference type="PANTHER" id="PTHR43135:SF3">
    <property type="entry name" value="ALPHA-D-RIBOSE 1-METHYLPHOSPHONATE 5-TRIPHOSPHATE DIPHOSPHATASE"/>
    <property type="match status" value="1"/>
</dbReference>
<dbReference type="GO" id="GO:0016810">
    <property type="term" value="F:hydrolase activity, acting on carbon-nitrogen (but not peptide) bonds"/>
    <property type="evidence" value="ECO:0007669"/>
    <property type="project" value="InterPro"/>
</dbReference>
<dbReference type="InterPro" id="IPR057744">
    <property type="entry name" value="OTAase-like"/>
</dbReference>
<dbReference type="SUPFAM" id="SSF51556">
    <property type="entry name" value="Metallo-dependent hydrolases"/>
    <property type="match status" value="1"/>
</dbReference>
<evidence type="ECO:0000259" key="1">
    <source>
        <dbReference type="Pfam" id="PF01979"/>
    </source>
</evidence>
<dbReference type="Gene3D" id="2.30.40.10">
    <property type="entry name" value="Urease, subunit C, domain 1"/>
    <property type="match status" value="1"/>
</dbReference>
<evidence type="ECO:0000313" key="3">
    <source>
        <dbReference type="Proteomes" id="UP000001876"/>
    </source>
</evidence>
<dbReference type="CDD" id="cd01299">
    <property type="entry name" value="Met_dep_hydrolase_A"/>
    <property type="match status" value="1"/>
</dbReference>
<reference evidence="2 3" key="1">
    <citation type="journal article" date="2009" name="Science">
        <title>Green evolution and dynamic adaptations revealed by genomes of the marine picoeukaryotes Micromonas.</title>
        <authorList>
            <person name="Worden A.Z."/>
            <person name="Lee J.H."/>
            <person name="Mock T."/>
            <person name="Rouze P."/>
            <person name="Simmons M.P."/>
            <person name="Aerts A.L."/>
            <person name="Allen A.E."/>
            <person name="Cuvelier M.L."/>
            <person name="Derelle E."/>
            <person name="Everett M.V."/>
            <person name="Foulon E."/>
            <person name="Grimwood J."/>
            <person name="Gundlach H."/>
            <person name="Henrissat B."/>
            <person name="Napoli C."/>
            <person name="McDonald S.M."/>
            <person name="Parker M.S."/>
            <person name="Rombauts S."/>
            <person name="Salamov A."/>
            <person name="Von Dassow P."/>
            <person name="Badger J.H."/>
            <person name="Coutinho P.M."/>
            <person name="Demir E."/>
            <person name="Dubchak I."/>
            <person name="Gentemann C."/>
            <person name="Eikrem W."/>
            <person name="Gready J.E."/>
            <person name="John U."/>
            <person name="Lanier W."/>
            <person name="Lindquist E.A."/>
            <person name="Lucas S."/>
            <person name="Mayer K.F."/>
            <person name="Moreau H."/>
            <person name="Not F."/>
            <person name="Otillar R."/>
            <person name="Panaud O."/>
            <person name="Pangilinan J."/>
            <person name="Paulsen I."/>
            <person name="Piegu B."/>
            <person name="Poliakov A."/>
            <person name="Robbens S."/>
            <person name="Schmutz J."/>
            <person name="Toulza E."/>
            <person name="Wyss T."/>
            <person name="Zelensky A."/>
            <person name="Zhou K."/>
            <person name="Armbrust E.V."/>
            <person name="Bhattacharya D."/>
            <person name="Goodenough U.W."/>
            <person name="Van de Peer Y."/>
            <person name="Grigoriev I.V."/>
        </authorList>
    </citation>
    <scope>NUCLEOTIDE SEQUENCE [LARGE SCALE GENOMIC DNA]</scope>
    <source>
        <strain evidence="2 3">CCMP1545</strain>
    </source>
</reference>
<dbReference type="SUPFAM" id="SSF51338">
    <property type="entry name" value="Composite domain of metallo-dependent hydrolases"/>
    <property type="match status" value="1"/>
</dbReference>
<evidence type="ECO:0000313" key="2">
    <source>
        <dbReference type="EMBL" id="EEH55070.1"/>
    </source>
</evidence>
<dbReference type="Pfam" id="PF01979">
    <property type="entry name" value="Amidohydro_1"/>
    <property type="match status" value="1"/>
</dbReference>
<dbReference type="InterPro" id="IPR011059">
    <property type="entry name" value="Metal-dep_hydrolase_composite"/>
</dbReference>
<dbReference type="AlphaFoldDB" id="C1MYM5"/>
<organism evidence="3">
    <name type="scientific">Micromonas pusilla (strain CCMP1545)</name>
    <name type="common">Picoplanktonic green alga</name>
    <dbReference type="NCBI Taxonomy" id="564608"/>
    <lineage>
        <taxon>Eukaryota</taxon>
        <taxon>Viridiplantae</taxon>
        <taxon>Chlorophyta</taxon>
        <taxon>Mamiellophyceae</taxon>
        <taxon>Mamiellales</taxon>
        <taxon>Mamiellaceae</taxon>
        <taxon>Micromonas</taxon>
    </lineage>
</organism>
<feature type="domain" description="Amidohydrolase-related" evidence="1">
    <location>
        <begin position="81"/>
        <end position="388"/>
    </location>
</feature>